<sequence length="63" mass="7317">GEGSWSWRIQGHLLSSDLRGQWCTEEGSQACLCRPLQPRQRLLLPRSLHLLHRSELRQPSEAR</sequence>
<organism evidence="1 2">
    <name type="scientific">Dichanthelium oligosanthes</name>
    <dbReference type="NCBI Taxonomy" id="888268"/>
    <lineage>
        <taxon>Eukaryota</taxon>
        <taxon>Viridiplantae</taxon>
        <taxon>Streptophyta</taxon>
        <taxon>Embryophyta</taxon>
        <taxon>Tracheophyta</taxon>
        <taxon>Spermatophyta</taxon>
        <taxon>Magnoliopsida</taxon>
        <taxon>Liliopsida</taxon>
        <taxon>Poales</taxon>
        <taxon>Poaceae</taxon>
        <taxon>PACMAD clade</taxon>
        <taxon>Panicoideae</taxon>
        <taxon>Panicodae</taxon>
        <taxon>Paniceae</taxon>
        <taxon>Dichantheliinae</taxon>
        <taxon>Dichanthelium</taxon>
    </lineage>
</organism>
<gene>
    <name evidence="1" type="ORF">BAE44_0006773</name>
</gene>
<proteinExistence type="predicted"/>
<evidence type="ECO:0000313" key="2">
    <source>
        <dbReference type="Proteomes" id="UP000095767"/>
    </source>
</evidence>
<dbReference type="Proteomes" id="UP000095767">
    <property type="component" value="Unassembled WGS sequence"/>
</dbReference>
<dbReference type="EMBL" id="LWDX02021806">
    <property type="protein sequence ID" value="OEL32207.1"/>
    <property type="molecule type" value="Genomic_DNA"/>
</dbReference>
<name>A0A1E5W4E2_9POAL</name>
<comment type="caution">
    <text evidence="1">The sequence shown here is derived from an EMBL/GenBank/DDBJ whole genome shotgun (WGS) entry which is preliminary data.</text>
</comment>
<dbReference type="AlphaFoldDB" id="A0A1E5W4E2"/>
<protein>
    <submittedName>
        <fullName evidence="1">Uncharacterized protein</fullName>
    </submittedName>
</protein>
<feature type="non-terminal residue" evidence="1">
    <location>
        <position position="1"/>
    </location>
</feature>
<evidence type="ECO:0000313" key="1">
    <source>
        <dbReference type="EMBL" id="OEL32207.1"/>
    </source>
</evidence>
<accession>A0A1E5W4E2</accession>
<reference evidence="1 2" key="1">
    <citation type="submission" date="2016-09" db="EMBL/GenBank/DDBJ databases">
        <title>The draft genome of Dichanthelium oligosanthes: A C3 panicoid grass species.</title>
        <authorList>
            <person name="Studer A.J."/>
            <person name="Schnable J.C."/>
            <person name="Brutnell T.P."/>
        </authorList>
    </citation>
    <scope>NUCLEOTIDE SEQUENCE [LARGE SCALE GENOMIC DNA]</scope>
    <source>
        <strain evidence="2">cv. Kellogg 1175</strain>
        <tissue evidence="1">Leaf</tissue>
    </source>
</reference>
<keyword evidence="2" id="KW-1185">Reference proteome</keyword>